<comment type="caution">
    <text evidence="2">The sequence shown here is derived from an EMBL/GenBank/DDBJ whole genome shotgun (WGS) entry which is preliminary data.</text>
</comment>
<organism evidence="2 3">
    <name type="scientific">Mycena maculata</name>
    <dbReference type="NCBI Taxonomy" id="230809"/>
    <lineage>
        <taxon>Eukaryota</taxon>
        <taxon>Fungi</taxon>
        <taxon>Dikarya</taxon>
        <taxon>Basidiomycota</taxon>
        <taxon>Agaricomycotina</taxon>
        <taxon>Agaricomycetes</taxon>
        <taxon>Agaricomycetidae</taxon>
        <taxon>Agaricales</taxon>
        <taxon>Marasmiineae</taxon>
        <taxon>Mycenaceae</taxon>
        <taxon>Mycena</taxon>
    </lineage>
</organism>
<evidence type="ECO:0000313" key="2">
    <source>
        <dbReference type="EMBL" id="KAJ7719525.1"/>
    </source>
</evidence>
<proteinExistence type="predicted"/>
<keyword evidence="3" id="KW-1185">Reference proteome</keyword>
<sequence length="450" mass="48820">MAPSLITTIHPYAKSSPPPQPMMVSLWATNIHGPQTPIPVAHRDIPKFDDPATAVKVLIPVKELKVIVPPAAPSVAIIPKATATSSPAPTGIPAASEVSSSSTAAVDDSCPPSPLTSLDDSSDSDSNPDSDSAKILRPAHASTIPLPKLFHDWDSKRLAAVQAHIKTIAKTHLPPNVNFNALTASEKKTVNNCMTKEFPFLKDYARNWPVTRLLVAHLKTKHNSYKQVAHRNALDAVGVALKAGGSGARTSTAPRGRAAECLTFSILRSRVLPRALCSKVVPPPPCPFFNIGVIDSSPKRPASKFMNARLYPALGRRSFVSVHVLCPGARQNRYPCVESVMGGAVTQPFVHDARVYVRYRLPNGRWVSTIFVCFYKRHKRLAHNADLDVKGDLVIMRTAARRCLSVVNMRSSDRAAADFVAEALAPSLRKFQGPQRTPVRALLIVRMPDP</sequence>
<gene>
    <name evidence="2" type="ORF">DFH07DRAFT_972911</name>
</gene>
<reference evidence="2" key="1">
    <citation type="submission" date="2023-03" db="EMBL/GenBank/DDBJ databases">
        <title>Massive genome expansion in bonnet fungi (Mycena s.s.) driven by repeated elements and novel gene families across ecological guilds.</title>
        <authorList>
            <consortium name="Lawrence Berkeley National Laboratory"/>
            <person name="Harder C.B."/>
            <person name="Miyauchi S."/>
            <person name="Viragh M."/>
            <person name="Kuo A."/>
            <person name="Thoen E."/>
            <person name="Andreopoulos B."/>
            <person name="Lu D."/>
            <person name="Skrede I."/>
            <person name="Drula E."/>
            <person name="Henrissat B."/>
            <person name="Morin E."/>
            <person name="Kohler A."/>
            <person name="Barry K."/>
            <person name="LaButti K."/>
            <person name="Morin E."/>
            <person name="Salamov A."/>
            <person name="Lipzen A."/>
            <person name="Mereny Z."/>
            <person name="Hegedus B."/>
            <person name="Baldrian P."/>
            <person name="Stursova M."/>
            <person name="Weitz H."/>
            <person name="Taylor A."/>
            <person name="Grigoriev I.V."/>
            <person name="Nagy L.G."/>
            <person name="Martin F."/>
            <person name="Kauserud H."/>
        </authorList>
    </citation>
    <scope>NUCLEOTIDE SEQUENCE</scope>
    <source>
        <strain evidence="2">CBHHK188m</strain>
    </source>
</reference>
<protein>
    <submittedName>
        <fullName evidence="2">Uncharacterized protein</fullName>
    </submittedName>
</protein>
<feature type="region of interest" description="Disordered" evidence="1">
    <location>
        <begin position="83"/>
        <end position="138"/>
    </location>
</feature>
<dbReference type="EMBL" id="JARJLG010000291">
    <property type="protein sequence ID" value="KAJ7719525.1"/>
    <property type="molecule type" value="Genomic_DNA"/>
</dbReference>
<evidence type="ECO:0000313" key="3">
    <source>
        <dbReference type="Proteomes" id="UP001215280"/>
    </source>
</evidence>
<dbReference type="AlphaFoldDB" id="A0AAD7HGB1"/>
<dbReference type="Proteomes" id="UP001215280">
    <property type="component" value="Unassembled WGS sequence"/>
</dbReference>
<accession>A0AAD7HGB1</accession>
<name>A0AAD7HGB1_9AGAR</name>
<evidence type="ECO:0000256" key="1">
    <source>
        <dbReference type="SAM" id="MobiDB-lite"/>
    </source>
</evidence>
<feature type="compositionally biased region" description="Low complexity" evidence="1">
    <location>
        <begin position="94"/>
        <end position="119"/>
    </location>
</feature>